<protein>
    <submittedName>
        <fullName evidence="1">DUF1491 family protein</fullName>
    </submittedName>
</protein>
<dbReference type="InterPro" id="IPR009964">
    <property type="entry name" value="DUF1491"/>
</dbReference>
<name>A0A7W4I6Q8_GLUDI</name>
<organism evidence="1 2">
    <name type="scientific">Gluconacetobacter diazotrophicus</name>
    <name type="common">Acetobacter diazotrophicus</name>
    <dbReference type="NCBI Taxonomy" id="33996"/>
    <lineage>
        <taxon>Bacteria</taxon>
        <taxon>Pseudomonadati</taxon>
        <taxon>Pseudomonadota</taxon>
        <taxon>Alphaproteobacteria</taxon>
        <taxon>Acetobacterales</taxon>
        <taxon>Acetobacteraceae</taxon>
        <taxon>Gluconacetobacter</taxon>
    </lineage>
</organism>
<sequence>MTEARLRTGLWAAAVIRRANQDGHPAMVLRRGDADAGGVLAVLLGRDGRLSVLGQTRAPDGRPAWIRGTGTDPVDQQAADAYVARQVNRDPDLWVLEFDAPDLMPPFEAVLI</sequence>
<comment type="caution">
    <text evidence="1">The sequence shown here is derived from an EMBL/GenBank/DDBJ whole genome shotgun (WGS) entry which is preliminary data.</text>
</comment>
<proteinExistence type="predicted"/>
<dbReference type="EMBL" id="JABEQG010000027">
    <property type="protein sequence ID" value="MBB2157266.1"/>
    <property type="molecule type" value="Genomic_DNA"/>
</dbReference>
<evidence type="ECO:0000313" key="1">
    <source>
        <dbReference type="EMBL" id="MBB2157266.1"/>
    </source>
</evidence>
<dbReference type="Proteomes" id="UP000550787">
    <property type="component" value="Unassembled WGS sequence"/>
</dbReference>
<reference evidence="1 2" key="1">
    <citation type="submission" date="2020-04" db="EMBL/GenBank/DDBJ databases">
        <title>Description of novel Gluconacetobacter.</title>
        <authorList>
            <person name="Sombolestani A."/>
        </authorList>
    </citation>
    <scope>NUCLEOTIDE SEQUENCE [LARGE SCALE GENOMIC DNA]</scope>
    <source>
        <strain evidence="1 2">LMG 7603</strain>
    </source>
</reference>
<dbReference type="AlphaFoldDB" id="A0A7W4I6Q8"/>
<dbReference type="Pfam" id="PF07372">
    <property type="entry name" value="DUF1491"/>
    <property type="match status" value="1"/>
</dbReference>
<dbReference type="RefSeq" id="WP_183116140.1">
    <property type="nucleotide sequence ID" value="NZ_JABEQG010000027.1"/>
</dbReference>
<dbReference type="Gene3D" id="3.40.1530.20">
    <property type="entry name" value="Protein of unknown function (DUF1491)"/>
    <property type="match status" value="1"/>
</dbReference>
<accession>A0A7W4I6Q8</accession>
<gene>
    <name evidence="1" type="ORF">HLH33_13255</name>
</gene>
<evidence type="ECO:0000313" key="2">
    <source>
        <dbReference type="Proteomes" id="UP000550787"/>
    </source>
</evidence>